<keyword evidence="5" id="KW-0732">Signal</keyword>
<protein>
    <recommendedName>
        <fullName evidence="3">exo-alpha-sialidase</fullName>
        <ecNumber evidence="3">3.2.1.18</ecNumber>
    </recommendedName>
</protein>
<dbReference type="Pfam" id="PF13088">
    <property type="entry name" value="BNR_2"/>
    <property type="match status" value="1"/>
</dbReference>
<evidence type="ECO:0000256" key="3">
    <source>
        <dbReference type="ARBA" id="ARBA00012733"/>
    </source>
</evidence>
<feature type="domain" description="Sialidase" evidence="6">
    <location>
        <begin position="83"/>
        <end position="392"/>
    </location>
</feature>
<evidence type="ECO:0000259" key="6">
    <source>
        <dbReference type="Pfam" id="PF13088"/>
    </source>
</evidence>
<dbReference type="PANTHER" id="PTHR10628:SF30">
    <property type="entry name" value="EXO-ALPHA-SIALIDASE"/>
    <property type="match status" value="1"/>
</dbReference>
<evidence type="ECO:0000256" key="1">
    <source>
        <dbReference type="ARBA" id="ARBA00000427"/>
    </source>
</evidence>
<feature type="signal peptide" evidence="5">
    <location>
        <begin position="1"/>
        <end position="28"/>
    </location>
</feature>
<evidence type="ECO:0000256" key="2">
    <source>
        <dbReference type="ARBA" id="ARBA00009348"/>
    </source>
</evidence>
<dbReference type="RefSeq" id="WP_380903072.1">
    <property type="nucleotide sequence ID" value="NZ_JBHUFU010000014.1"/>
</dbReference>
<accession>A0ABW4PQE8</accession>
<feature type="region of interest" description="Disordered" evidence="4">
    <location>
        <begin position="26"/>
        <end position="65"/>
    </location>
</feature>
<evidence type="ECO:0000256" key="4">
    <source>
        <dbReference type="SAM" id="MobiDB-lite"/>
    </source>
</evidence>
<evidence type="ECO:0000313" key="7">
    <source>
        <dbReference type="EMBL" id="MFD1832295.1"/>
    </source>
</evidence>
<dbReference type="EC" id="3.2.1.18" evidence="3"/>
<evidence type="ECO:0000256" key="5">
    <source>
        <dbReference type="SAM" id="SignalP"/>
    </source>
</evidence>
<dbReference type="PANTHER" id="PTHR10628">
    <property type="entry name" value="SIALIDASE"/>
    <property type="match status" value="1"/>
</dbReference>
<gene>
    <name evidence="7" type="ORF">ACFSJS_21980</name>
</gene>
<feature type="chain" id="PRO_5045064557" description="exo-alpha-sialidase" evidence="5">
    <location>
        <begin position="29"/>
        <end position="421"/>
    </location>
</feature>
<dbReference type="InterPro" id="IPR011040">
    <property type="entry name" value="Sialidase"/>
</dbReference>
<organism evidence="7 8">
    <name type="scientific">Streptomyces desertarenae</name>
    <dbReference type="NCBI Taxonomy" id="2666184"/>
    <lineage>
        <taxon>Bacteria</taxon>
        <taxon>Bacillati</taxon>
        <taxon>Actinomycetota</taxon>
        <taxon>Actinomycetes</taxon>
        <taxon>Kitasatosporales</taxon>
        <taxon>Streptomycetaceae</taxon>
        <taxon>Streptomyces</taxon>
    </lineage>
</organism>
<comment type="similarity">
    <text evidence="2">Belongs to the glycosyl hydrolase 33 family.</text>
</comment>
<dbReference type="InterPro" id="IPR006311">
    <property type="entry name" value="TAT_signal"/>
</dbReference>
<dbReference type="PROSITE" id="PS51318">
    <property type="entry name" value="TAT"/>
    <property type="match status" value="1"/>
</dbReference>
<comment type="catalytic activity">
    <reaction evidence="1">
        <text>Hydrolysis of alpha-(2-&gt;3)-, alpha-(2-&gt;6)-, alpha-(2-&gt;8)- glycosidic linkages of terminal sialic acid residues in oligosaccharides, glycoproteins, glycolipids, colominic acid and synthetic substrates.</text>
        <dbReference type="EC" id="3.2.1.18"/>
    </reaction>
</comment>
<keyword evidence="8" id="KW-1185">Reference proteome</keyword>
<dbReference type="Proteomes" id="UP001597365">
    <property type="component" value="Unassembled WGS sequence"/>
</dbReference>
<dbReference type="EMBL" id="JBHUFU010000014">
    <property type="protein sequence ID" value="MFD1832295.1"/>
    <property type="molecule type" value="Genomic_DNA"/>
</dbReference>
<evidence type="ECO:0000313" key="8">
    <source>
        <dbReference type="Proteomes" id="UP001597365"/>
    </source>
</evidence>
<sequence>MPLHRRHLLALPLAAAAGAALTTRAAHAAPSTGGGRETGGAAAPARPPADPPAAASATSVPFTSGTEGYDTFRIPAVVRTRRGTLVAFAEGRAASGSDTGEIDVVARRSTDGGRTWGPLVRVKGGDGDTHGNPAPVVDPRTGRITLLTCRNAAGVTEHQIMAGEATAEQTRRVFVQHSDDDGRTWSAPAEITADVKEPGWRWYATGPGHALALTTGPHRGRLVVPANHSTAPPPGSPDTGTEAKYYGGHCCYSDDGGRTWRIGFTDGTPDGTVNANESTAAQLPDGRIYFNARDQHGTAEGTRCDAHSADGGLTLTGPYRPQPALTGPVVQGSVLQPTGGPLLYAGPADPGSRARMTIRASRDGGVHWSAVHEVSAAPAAYCDLVQVDRTTVGLLYETGERRPYETVTFVRVPLAVLRPPV</sequence>
<feature type="region of interest" description="Disordered" evidence="4">
    <location>
        <begin position="115"/>
        <end position="139"/>
    </location>
</feature>
<name>A0ABW4PQE8_9ACTN</name>
<dbReference type="InterPro" id="IPR036278">
    <property type="entry name" value="Sialidase_sf"/>
</dbReference>
<dbReference type="Gene3D" id="2.120.10.10">
    <property type="match status" value="1"/>
</dbReference>
<reference evidence="8" key="1">
    <citation type="journal article" date="2019" name="Int. J. Syst. Evol. Microbiol.">
        <title>The Global Catalogue of Microorganisms (GCM) 10K type strain sequencing project: providing services to taxonomists for standard genome sequencing and annotation.</title>
        <authorList>
            <consortium name="The Broad Institute Genomics Platform"/>
            <consortium name="The Broad Institute Genome Sequencing Center for Infectious Disease"/>
            <person name="Wu L."/>
            <person name="Ma J."/>
        </authorList>
    </citation>
    <scope>NUCLEOTIDE SEQUENCE [LARGE SCALE GENOMIC DNA]</scope>
    <source>
        <strain evidence="8">CGMCC 4.7455</strain>
    </source>
</reference>
<dbReference type="CDD" id="cd15482">
    <property type="entry name" value="Sialidase_non-viral"/>
    <property type="match status" value="1"/>
</dbReference>
<dbReference type="SUPFAM" id="SSF50939">
    <property type="entry name" value="Sialidases"/>
    <property type="match status" value="1"/>
</dbReference>
<comment type="caution">
    <text evidence="7">The sequence shown here is derived from an EMBL/GenBank/DDBJ whole genome shotgun (WGS) entry which is preliminary data.</text>
</comment>
<proteinExistence type="inferred from homology"/>
<dbReference type="InterPro" id="IPR026856">
    <property type="entry name" value="Sialidase_fam"/>
</dbReference>